<reference evidence="2" key="2">
    <citation type="submission" date="2015-01" db="EMBL/GenBank/DDBJ databases">
        <title>Evolutionary Origins and Diversification of the Mycorrhizal Mutualists.</title>
        <authorList>
            <consortium name="DOE Joint Genome Institute"/>
            <consortium name="Mycorrhizal Genomics Consortium"/>
            <person name="Kohler A."/>
            <person name="Kuo A."/>
            <person name="Nagy L.G."/>
            <person name="Floudas D."/>
            <person name="Copeland A."/>
            <person name="Barry K.W."/>
            <person name="Cichocki N."/>
            <person name="Veneault-Fourrey C."/>
            <person name="LaButti K."/>
            <person name="Lindquist E.A."/>
            <person name="Lipzen A."/>
            <person name="Lundell T."/>
            <person name="Morin E."/>
            <person name="Murat C."/>
            <person name="Riley R."/>
            <person name="Ohm R."/>
            <person name="Sun H."/>
            <person name="Tunlid A."/>
            <person name="Henrissat B."/>
            <person name="Grigoriev I.V."/>
            <person name="Hibbett D.S."/>
            <person name="Martin F."/>
        </authorList>
    </citation>
    <scope>NUCLEOTIDE SEQUENCE [LARGE SCALE GENOMIC DNA]</scope>
    <source>
        <strain evidence="2">Marx 270</strain>
    </source>
</reference>
<dbReference type="EMBL" id="KN831950">
    <property type="protein sequence ID" value="KIO11246.1"/>
    <property type="molecule type" value="Genomic_DNA"/>
</dbReference>
<protein>
    <submittedName>
        <fullName evidence="1">Uncharacterized protein</fullName>
    </submittedName>
</protein>
<evidence type="ECO:0000313" key="1">
    <source>
        <dbReference type="EMBL" id="KIO11246.1"/>
    </source>
</evidence>
<gene>
    <name evidence="1" type="ORF">M404DRAFT_994921</name>
</gene>
<dbReference type="InParanoid" id="A0A0C3PQG6"/>
<keyword evidence="2" id="KW-1185">Reference proteome</keyword>
<reference evidence="1 2" key="1">
    <citation type="submission" date="2014-04" db="EMBL/GenBank/DDBJ databases">
        <authorList>
            <consortium name="DOE Joint Genome Institute"/>
            <person name="Kuo A."/>
            <person name="Kohler A."/>
            <person name="Costa M.D."/>
            <person name="Nagy L.G."/>
            <person name="Floudas D."/>
            <person name="Copeland A."/>
            <person name="Barry K.W."/>
            <person name="Cichocki N."/>
            <person name="Veneault-Fourrey C."/>
            <person name="LaButti K."/>
            <person name="Lindquist E.A."/>
            <person name="Lipzen A."/>
            <person name="Lundell T."/>
            <person name="Morin E."/>
            <person name="Murat C."/>
            <person name="Sun H."/>
            <person name="Tunlid A."/>
            <person name="Henrissat B."/>
            <person name="Grigoriev I.V."/>
            <person name="Hibbett D.S."/>
            <person name="Martin F."/>
            <person name="Nordberg H.P."/>
            <person name="Cantor M.N."/>
            <person name="Hua S.X."/>
        </authorList>
    </citation>
    <scope>NUCLEOTIDE SEQUENCE [LARGE SCALE GENOMIC DNA]</scope>
    <source>
        <strain evidence="1 2">Marx 270</strain>
    </source>
</reference>
<organism evidence="1 2">
    <name type="scientific">Pisolithus tinctorius Marx 270</name>
    <dbReference type="NCBI Taxonomy" id="870435"/>
    <lineage>
        <taxon>Eukaryota</taxon>
        <taxon>Fungi</taxon>
        <taxon>Dikarya</taxon>
        <taxon>Basidiomycota</taxon>
        <taxon>Agaricomycotina</taxon>
        <taxon>Agaricomycetes</taxon>
        <taxon>Agaricomycetidae</taxon>
        <taxon>Boletales</taxon>
        <taxon>Sclerodermatineae</taxon>
        <taxon>Pisolithaceae</taxon>
        <taxon>Pisolithus</taxon>
    </lineage>
</organism>
<accession>A0A0C3PQG6</accession>
<dbReference type="AlphaFoldDB" id="A0A0C3PQG6"/>
<sequence>MSRLSSHTAASLANAHFPDKLSPHDHGLGMYSPLHVRARSSRTFPGHGPPVTQIYLFRVQFRNASSEVHPRQIQSCLVESTHPSFQATPRDCSIRFLGSGELVRQQLHLVAVGTVYNVRFCCIAALGGGQQFQVKLNAWVFAERGQKD</sequence>
<proteinExistence type="predicted"/>
<dbReference type="HOGENOM" id="CLU_1759575_0_0_1"/>
<evidence type="ECO:0000313" key="2">
    <source>
        <dbReference type="Proteomes" id="UP000054217"/>
    </source>
</evidence>
<name>A0A0C3PQG6_PISTI</name>
<dbReference type="Proteomes" id="UP000054217">
    <property type="component" value="Unassembled WGS sequence"/>
</dbReference>